<proteinExistence type="predicted"/>
<protein>
    <submittedName>
        <fullName evidence="4">Glycosyl hydrolase family 18</fullName>
    </submittedName>
</protein>
<dbReference type="RefSeq" id="WP_211602526.1">
    <property type="nucleotide sequence ID" value="NZ_JAGSNF010000009.1"/>
</dbReference>
<feature type="region of interest" description="Disordered" evidence="2">
    <location>
        <begin position="368"/>
        <end position="398"/>
    </location>
</feature>
<dbReference type="Proteomes" id="UP000677016">
    <property type="component" value="Unassembled WGS sequence"/>
</dbReference>
<dbReference type="GO" id="GO:0004553">
    <property type="term" value="F:hydrolase activity, hydrolyzing O-glycosyl compounds"/>
    <property type="evidence" value="ECO:0007669"/>
    <property type="project" value="InterPro"/>
</dbReference>
<evidence type="ECO:0000256" key="1">
    <source>
        <dbReference type="ARBA" id="ARBA00022801"/>
    </source>
</evidence>
<feature type="compositionally biased region" description="Low complexity" evidence="2">
    <location>
        <begin position="368"/>
        <end position="385"/>
    </location>
</feature>
<keyword evidence="1 4" id="KW-0378">Hydrolase</keyword>
<keyword evidence="5" id="KW-1185">Reference proteome</keyword>
<dbReference type="Gene3D" id="2.10.10.20">
    <property type="entry name" value="Carbohydrate-binding module superfamily 5/12"/>
    <property type="match status" value="2"/>
</dbReference>
<dbReference type="SUPFAM" id="SSF51445">
    <property type="entry name" value="(Trans)glycosidases"/>
    <property type="match status" value="1"/>
</dbReference>
<dbReference type="InterPro" id="IPR036573">
    <property type="entry name" value="CBM_sf_5/12"/>
</dbReference>
<dbReference type="PANTHER" id="PTHR42976">
    <property type="entry name" value="BIFUNCTIONAL CHITINASE/LYSOZYME-RELATED"/>
    <property type="match status" value="1"/>
</dbReference>
<comment type="caution">
    <text evidence="4">The sequence shown here is derived from an EMBL/GenBank/DDBJ whole genome shotgun (WGS) entry which is preliminary data.</text>
</comment>
<feature type="domain" description="Chitin-binding type-3" evidence="3">
    <location>
        <begin position="470"/>
        <end position="516"/>
    </location>
</feature>
<gene>
    <name evidence="4" type="ORF">KC207_08290</name>
</gene>
<feature type="domain" description="Chitin-binding type-3" evidence="3">
    <location>
        <begin position="402"/>
        <end position="450"/>
    </location>
</feature>
<dbReference type="Pfam" id="PF02839">
    <property type="entry name" value="CBM_5_12"/>
    <property type="match status" value="1"/>
</dbReference>
<dbReference type="Gene3D" id="3.20.20.80">
    <property type="entry name" value="Glycosidases"/>
    <property type="match status" value="1"/>
</dbReference>
<dbReference type="SUPFAM" id="SSF51055">
    <property type="entry name" value="Carbohydrate binding domain"/>
    <property type="match status" value="2"/>
</dbReference>
<organism evidence="4 5">
    <name type="scientific">Phycicoccus avicenniae</name>
    <dbReference type="NCBI Taxonomy" id="2828860"/>
    <lineage>
        <taxon>Bacteria</taxon>
        <taxon>Bacillati</taxon>
        <taxon>Actinomycetota</taxon>
        <taxon>Actinomycetes</taxon>
        <taxon>Micrococcales</taxon>
        <taxon>Intrasporangiaceae</taxon>
        <taxon>Phycicoccus</taxon>
    </lineage>
</organism>
<dbReference type="GO" id="GO:0005975">
    <property type="term" value="P:carbohydrate metabolic process"/>
    <property type="evidence" value="ECO:0007669"/>
    <property type="project" value="InterPro"/>
</dbReference>
<dbReference type="AlphaFoldDB" id="A0A941I0J5"/>
<sequence>MSTAATAPTPPRMRVSPLRVAVVVLCTVAVAWFGSRAVSSAVTPPPTPGPSAFSGYVDVTATPAYPFETPRGPAQSDVTLAFVVSGPEGECTPMWGGAYTLDAASADLDLDRRISQLRLVGGQVRVSFGGQAGTELASTCTDTGDLARAYWDVVDRYEPTVIDLDLEGTSQGDAAAAARRVTAIREVQERAERADRPLSVWLTLPVAPTGLTAEGEAVLDGMLAGGVEVAGVNGMTMDFNAGPPTPTMGAVVLDAATALHTQVASAWARAGQPLEDDEAWERIGITPMIGQNDVVAERFTLDDAVAVNEFARTHGVGLVSMWSLNRDSTCAPPLPAVLPVVQTSCSGVEQGEQRFADLLAEKLGSGRVVATTGSPTPSPSASRPTGAGGPGGVVDDPETSPFPIWDPLGRYPGGTKIVWQRQVYVAKYWTTGVAPDASVARPADSPWTLVGPVLPGDTPAPLPTVPDGTYPEWDAERAYTAGMRVVLDGVPYEAKWWSQGQVPGENVVGGSPWLLVVPGS</sequence>
<dbReference type="InterPro" id="IPR017853">
    <property type="entry name" value="GH"/>
</dbReference>
<dbReference type="PANTHER" id="PTHR42976:SF1">
    <property type="entry name" value="GH18 DOMAIN-CONTAINING PROTEIN-RELATED"/>
    <property type="match status" value="1"/>
</dbReference>
<dbReference type="GO" id="GO:0030246">
    <property type="term" value="F:carbohydrate binding"/>
    <property type="evidence" value="ECO:0007669"/>
    <property type="project" value="InterPro"/>
</dbReference>
<accession>A0A941I0J5</accession>
<evidence type="ECO:0000256" key="2">
    <source>
        <dbReference type="SAM" id="MobiDB-lite"/>
    </source>
</evidence>
<dbReference type="EMBL" id="JAGSNF010000009">
    <property type="protein sequence ID" value="MBR7743286.1"/>
    <property type="molecule type" value="Genomic_DNA"/>
</dbReference>
<dbReference type="CDD" id="cd12215">
    <property type="entry name" value="ChiC_BD"/>
    <property type="match status" value="2"/>
</dbReference>
<name>A0A941I0J5_9MICO</name>
<evidence type="ECO:0000313" key="4">
    <source>
        <dbReference type="EMBL" id="MBR7743286.1"/>
    </source>
</evidence>
<dbReference type="SMART" id="SM00495">
    <property type="entry name" value="ChtBD3"/>
    <property type="match status" value="2"/>
</dbReference>
<dbReference type="InterPro" id="IPR003610">
    <property type="entry name" value="CBM5/12"/>
</dbReference>
<dbReference type="CDD" id="cd06543">
    <property type="entry name" value="GH18_PF-ChiA-like"/>
    <property type="match status" value="1"/>
</dbReference>
<dbReference type="GO" id="GO:0005576">
    <property type="term" value="C:extracellular region"/>
    <property type="evidence" value="ECO:0007669"/>
    <property type="project" value="InterPro"/>
</dbReference>
<evidence type="ECO:0000259" key="3">
    <source>
        <dbReference type="SMART" id="SM00495"/>
    </source>
</evidence>
<reference evidence="4" key="1">
    <citation type="submission" date="2021-04" db="EMBL/GenBank/DDBJ databases">
        <title>Phycicoccus avicenniae sp. nov., a novel endophytic actinomycetes isolated from branch of Avicennia mariana.</title>
        <authorList>
            <person name="Tuo L."/>
        </authorList>
    </citation>
    <scope>NUCLEOTIDE SEQUENCE</scope>
    <source>
        <strain evidence="4">BSK3Z-2</strain>
    </source>
</reference>
<dbReference type="InterPro" id="IPR052750">
    <property type="entry name" value="GH18_Chitinase"/>
</dbReference>
<evidence type="ECO:0000313" key="5">
    <source>
        <dbReference type="Proteomes" id="UP000677016"/>
    </source>
</evidence>